<dbReference type="Pfam" id="PF00589">
    <property type="entry name" value="Phage_integrase"/>
    <property type="match status" value="1"/>
</dbReference>
<proteinExistence type="inferred from homology"/>
<evidence type="ECO:0000259" key="4">
    <source>
        <dbReference type="PROSITE" id="PS51898"/>
    </source>
</evidence>
<dbReference type="InterPro" id="IPR011010">
    <property type="entry name" value="DNA_brk_join_enz"/>
</dbReference>
<evidence type="ECO:0000256" key="3">
    <source>
        <dbReference type="ARBA" id="ARBA00023172"/>
    </source>
</evidence>
<dbReference type="STRING" id="1048205.AB852_26285"/>
<dbReference type="SUPFAM" id="SSF56349">
    <property type="entry name" value="DNA breaking-rejoining enzymes"/>
    <property type="match status" value="1"/>
</dbReference>
<gene>
    <name evidence="5" type="ORF">AB852_26285</name>
</gene>
<dbReference type="GO" id="GO:0003677">
    <property type="term" value="F:DNA binding"/>
    <property type="evidence" value="ECO:0007669"/>
    <property type="project" value="UniProtKB-KW"/>
</dbReference>
<organism evidence="5 6">
    <name type="scientific">Streptomyces uncialis</name>
    <dbReference type="NCBI Taxonomy" id="1048205"/>
    <lineage>
        <taxon>Bacteria</taxon>
        <taxon>Bacillati</taxon>
        <taxon>Actinomycetota</taxon>
        <taxon>Actinomycetes</taxon>
        <taxon>Kitasatosporales</taxon>
        <taxon>Streptomycetaceae</taxon>
        <taxon>Streptomyces</taxon>
    </lineage>
</organism>
<comment type="similarity">
    <text evidence="1">Belongs to the 'phage' integrase family.</text>
</comment>
<evidence type="ECO:0000256" key="1">
    <source>
        <dbReference type="ARBA" id="ARBA00008857"/>
    </source>
</evidence>
<keyword evidence="2" id="KW-0238">DNA-binding</keyword>
<evidence type="ECO:0000313" key="5">
    <source>
        <dbReference type="EMBL" id="OKH91785.1"/>
    </source>
</evidence>
<protein>
    <submittedName>
        <fullName evidence="5">Integrase</fullName>
    </submittedName>
</protein>
<dbReference type="AlphaFoldDB" id="A0A1Q4V1N2"/>
<dbReference type="GO" id="GO:0015074">
    <property type="term" value="P:DNA integration"/>
    <property type="evidence" value="ECO:0007669"/>
    <property type="project" value="InterPro"/>
</dbReference>
<dbReference type="CDD" id="cd00397">
    <property type="entry name" value="DNA_BRE_C"/>
    <property type="match status" value="1"/>
</dbReference>
<comment type="caution">
    <text evidence="5">The sequence shown here is derived from an EMBL/GenBank/DDBJ whole genome shotgun (WGS) entry which is preliminary data.</text>
</comment>
<dbReference type="InterPro" id="IPR050090">
    <property type="entry name" value="Tyrosine_recombinase_XerCD"/>
</dbReference>
<dbReference type="RefSeq" id="WP_245876935.1">
    <property type="nucleotide sequence ID" value="NZ_CP109583.1"/>
</dbReference>
<evidence type="ECO:0000256" key="2">
    <source>
        <dbReference type="ARBA" id="ARBA00023125"/>
    </source>
</evidence>
<dbReference type="InterPro" id="IPR002104">
    <property type="entry name" value="Integrase_catalytic"/>
</dbReference>
<keyword evidence="3" id="KW-0233">DNA recombination</keyword>
<dbReference type="GeneID" id="96794587"/>
<dbReference type="GO" id="GO:0006310">
    <property type="term" value="P:DNA recombination"/>
    <property type="evidence" value="ECO:0007669"/>
    <property type="project" value="UniProtKB-KW"/>
</dbReference>
<dbReference type="PANTHER" id="PTHR30349">
    <property type="entry name" value="PHAGE INTEGRASE-RELATED"/>
    <property type="match status" value="1"/>
</dbReference>
<dbReference type="PANTHER" id="PTHR30349:SF41">
    <property type="entry name" value="INTEGRASE_RECOMBINASE PROTEIN MJ0367-RELATED"/>
    <property type="match status" value="1"/>
</dbReference>
<evidence type="ECO:0000313" key="6">
    <source>
        <dbReference type="Proteomes" id="UP000186455"/>
    </source>
</evidence>
<dbReference type="EMBL" id="LFBV01000008">
    <property type="protein sequence ID" value="OKH91785.1"/>
    <property type="molecule type" value="Genomic_DNA"/>
</dbReference>
<dbReference type="InterPro" id="IPR013762">
    <property type="entry name" value="Integrase-like_cat_sf"/>
</dbReference>
<feature type="domain" description="Tyr recombinase" evidence="4">
    <location>
        <begin position="485"/>
        <end position="688"/>
    </location>
</feature>
<name>A0A1Q4V1N2_9ACTN</name>
<dbReference type="Gene3D" id="1.10.443.10">
    <property type="entry name" value="Intergrase catalytic core"/>
    <property type="match status" value="1"/>
</dbReference>
<dbReference type="Proteomes" id="UP000186455">
    <property type="component" value="Unassembled WGS sequence"/>
</dbReference>
<reference evidence="5 6" key="1">
    <citation type="submission" date="2015-06" db="EMBL/GenBank/DDBJ databases">
        <title>Cloning and characterization of the uncialamcin biosynthetic gene cluster.</title>
        <authorList>
            <person name="Yan X."/>
            <person name="Huang T."/>
            <person name="Ge H."/>
            <person name="Shen B."/>
        </authorList>
    </citation>
    <scope>NUCLEOTIDE SEQUENCE [LARGE SCALE GENOMIC DNA]</scope>
    <source>
        <strain evidence="5 6">DCA2648</strain>
    </source>
</reference>
<sequence>MTHLELASRQPDPRRREVRDRLELLTALINGPDCDPAFSKEIIRIPADHPVYPWFCSVLACERPRHSRADLCPEHGKEWRVAREEGADRGDFVRTAEPLQPRPATIASVVCRICRTRPAFNRELALCQRHRNQWVRSANDITFERWLASQSPYVSYGECKVTVCDEFAESALGLCTVHADRYRRGGSPGQARLPAGSFISYEKAGRDVPVEYADHAVFLRWCATARALRQSGQVNLRGLRPLARAEFQWSLHAHGYVRGRWWNLAWIQDLVDLCREQAVNSLLEADVTGVRADHRAVVHEMETHLRLIYVTPAETKEAGFIETEHFGHRFPTRSSRFDLTRITQRWLRDLAWEYLADRMRSPQCPRTGFFLDHAQRACAELSTFLELVATGGGHDPAQLQPDQMQQFVADVRRRESKGLPSLARRGAHDRPVIMSASARREVFNHCRRVLRFALDSGEADLLGLDRGFITAVPYGGVAPKRSRHPFPDEVAQAVVDETNLGRLAEAYDPQDRGLRDMWETIVATGRRASEVIELKLECLGRYNGLPMLWHDQTKVGNYDEAIRIPEPVYVMLQRRQRKTRAWFAERHSGRYPGADERAALALFPSPVCNPEGQTPLSYTWFNSKFRQWIQDLELGKYVAHQARHTLATRLLRHGATLSHIRRYLGQVSDRMAEHYAKVAVSEIEDVLQHIWVAGPGAPNPGELLSGPVTPLDRRQAEALAVDLSRRSTPAQGGFCTFQPVVDGGACPFNLDCENCDKFVMSGADLLYWRRKREHWGSVAERAPDDRTADYLHELFAPTAKAIDGLERALAGLGLLEDALALDLRRPQDYFERLWNIGFKATDLAAAADDTAEHDDEGDAEERRSA</sequence>
<keyword evidence="6" id="KW-1185">Reference proteome</keyword>
<accession>A0A1Q4V1N2</accession>
<dbReference type="PROSITE" id="PS51898">
    <property type="entry name" value="TYR_RECOMBINASE"/>
    <property type="match status" value="1"/>
</dbReference>